<keyword evidence="4 12" id="KW-0812">Transmembrane</keyword>
<dbReference type="GO" id="GO:0008076">
    <property type="term" value="C:voltage-gated potassium channel complex"/>
    <property type="evidence" value="ECO:0007669"/>
    <property type="project" value="InterPro"/>
</dbReference>
<keyword evidence="10 12" id="KW-0472">Membrane</keyword>
<keyword evidence="6" id="KW-0851">Voltage-gated channel</keyword>
<dbReference type="InterPro" id="IPR028325">
    <property type="entry name" value="VG_K_chnl"/>
</dbReference>
<dbReference type="Gene3D" id="1.10.287.70">
    <property type="match status" value="1"/>
</dbReference>
<comment type="subcellular location">
    <subcellularLocation>
        <location evidence="1">Membrane</location>
        <topology evidence="1">Multi-pass membrane protein</topology>
    </subcellularLocation>
</comment>
<organism evidence="14 15">
    <name type="scientific">Candidatus Woykebacteria bacterium RIFCSPLOWO2_01_FULL_43_14</name>
    <dbReference type="NCBI Taxonomy" id="1802605"/>
    <lineage>
        <taxon>Bacteria</taxon>
        <taxon>Candidatus Woykeibacteriota</taxon>
    </lineage>
</organism>
<keyword evidence="5" id="KW-0631">Potassium channel</keyword>
<gene>
    <name evidence="14" type="ORF">A3A61_03865</name>
</gene>
<evidence type="ECO:0000256" key="12">
    <source>
        <dbReference type="SAM" id="Phobius"/>
    </source>
</evidence>
<dbReference type="EMBL" id="MHDB01000042">
    <property type="protein sequence ID" value="OGY30739.1"/>
    <property type="molecule type" value="Genomic_DNA"/>
</dbReference>
<evidence type="ECO:0000313" key="14">
    <source>
        <dbReference type="EMBL" id="OGY30739.1"/>
    </source>
</evidence>
<feature type="domain" description="Ion transport" evidence="13">
    <location>
        <begin position="12"/>
        <end position="212"/>
    </location>
</feature>
<keyword evidence="7" id="KW-0630">Potassium</keyword>
<evidence type="ECO:0000256" key="11">
    <source>
        <dbReference type="ARBA" id="ARBA00023303"/>
    </source>
</evidence>
<dbReference type="InterPro" id="IPR027359">
    <property type="entry name" value="Volt_channel_dom_sf"/>
</dbReference>
<comment type="caution">
    <text evidence="14">The sequence shown here is derived from an EMBL/GenBank/DDBJ whole genome shotgun (WGS) entry which is preliminary data.</text>
</comment>
<dbReference type="SUPFAM" id="SSF81324">
    <property type="entry name" value="Voltage-gated potassium channels"/>
    <property type="match status" value="1"/>
</dbReference>
<evidence type="ECO:0000256" key="3">
    <source>
        <dbReference type="ARBA" id="ARBA00022538"/>
    </source>
</evidence>
<evidence type="ECO:0000256" key="7">
    <source>
        <dbReference type="ARBA" id="ARBA00022958"/>
    </source>
</evidence>
<dbReference type="GO" id="GO:0005249">
    <property type="term" value="F:voltage-gated potassium channel activity"/>
    <property type="evidence" value="ECO:0007669"/>
    <property type="project" value="InterPro"/>
</dbReference>
<proteinExistence type="predicted"/>
<dbReference type="PANTHER" id="PTHR11537:SF254">
    <property type="entry name" value="POTASSIUM VOLTAGE-GATED CHANNEL PROTEIN SHAB"/>
    <property type="match status" value="1"/>
</dbReference>
<evidence type="ECO:0000256" key="2">
    <source>
        <dbReference type="ARBA" id="ARBA00022448"/>
    </source>
</evidence>
<sequence length="226" mass="25771">MLHMTEKILLNNLLMIFLAVLSVFLLIVDVLFPLSEGDKSLVHNIDFFIALCFLAEFTYNLYVTSDRKAFFKKYWWELLAAIPFTSHTTQLLRSLKLVRVIPVLEVLRFVRLAVRLKIIIDESRKRTKQAYIIYIMLVIMILVTAAASVFFQFENGVNPNVRNFGDSLWWAIVTLTTIGYGDIYPYTSEGRVVAVFLMLTGIAALGAFVAAIDAYVVRNMIKGAKE</sequence>
<dbReference type="Proteomes" id="UP000177718">
    <property type="component" value="Unassembled WGS sequence"/>
</dbReference>
<dbReference type="STRING" id="1802605.A3A61_03865"/>
<feature type="transmembrane region" description="Helical" evidence="12">
    <location>
        <begin position="12"/>
        <end position="35"/>
    </location>
</feature>
<dbReference type="Gene3D" id="1.20.120.350">
    <property type="entry name" value="Voltage-gated potassium channels. Chain C"/>
    <property type="match status" value="1"/>
</dbReference>
<dbReference type="GO" id="GO:0001508">
    <property type="term" value="P:action potential"/>
    <property type="evidence" value="ECO:0007669"/>
    <property type="project" value="TreeGrafter"/>
</dbReference>
<feature type="transmembrane region" description="Helical" evidence="12">
    <location>
        <begin position="131"/>
        <end position="153"/>
    </location>
</feature>
<keyword evidence="11" id="KW-0407">Ion channel</keyword>
<accession>A0A1G1WSN3</accession>
<dbReference type="Pfam" id="PF00520">
    <property type="entry name" value="Ion_trans"/>
    <property type="match status" value="1"/>
</dbReference>
<evidence type="ECO:0000259" key="13">
    <source>
        <dbReference type="Pfam" id="PF00520"/>
    </source>
</evidence>
<reference evidence="14 15" key="1">
    <citation type="journal article" date="2016" name="Nat. Commun.">
        <title>Thousands of microbial genomes shed light on interconnected biogeochemical processes in an aquifer system.</title>
        <authorList>
            <person name="Anantharaman K."/>
            <person name="Brown C.T."/>
            <person name="Hug L.A."/>
            <person name="Sharon I."/>
            <person name="Castelle C.J."/>
            <person name="Probst A.J."/>
            <person name="Thomas B.C."/>
            <person name="Singh A."/>
            <person name="Wilkins M.J."/>
            <person name="Karaoz U."/>
            <person name="Brodie E.L."/>
            <person name="Williams K.H."/>
            <person name="Hubbard S.S."/>
            <person name="Banfield J.F."/>
        </authorList>
    </citation>
    <scope>NUCLEOTIDE SEQUENCE [LARGE SCALE GENOMIC DNA]</scope>
</reference>
<dbReference type="InterPro" id="IPR005821">
    <property type="entry name" value="Ion_trans_dom"/>
</dbReference>
<dbReference type="AlphaFoldDB" id="A0A1G1WSN3"/>
<dbReference type="PRINTS" id="PR00169">
    <property type="entry name" value="KCHANNEL"/>
</dbReference>
<evidence type="ECO:0000256" key="4">
    <source>
        <dbReference type="ARBA" id="ARBA00022692"/>
    </source>
</evidence>
<feature type="transmembrane region" description="Helical" evidence="12">
    <location>
        <begin position="41"/>
        <end position="62"/>
    </location>
</feature>
<evidence type="ECO:0000256" key="1">
    <source>
        <dbReference type="ARBA" id="ARBA00004141"/>
    </source>
</evidence>
<dbReference type="PANTHER" id="PTHR11537">
    <property type="entry name" value="VOLTAGE-GATED POTASSIUM CHANNEL"/>
    <property type="match status" value="1"/>
</dbReference>
<feature type="transmembrane region" description="Helical" evidence="12">
    <location>
        <begin position="193"/>
        <end position="217"/>
    </location>
</feature>
<evidence type="ECO:0000256" key="10">
    <source>
        <dbReference type="ARBA" id="ARBA00023136"/>
    </source>
</evidence>
<keyword evidence="2" id="KW-0813">Transport</keyword>
<evidence type="ECO:0000256" key="6">
    <source>
        <dbReference type="ARBA" id="ARBA00022882"/>
    </source>
</evidence>
<keyword evidence="9" id="KW-0406">Ion transport</keyword>
<dbReference type="Gene3D" id="1.20.5.110">
    <property type="match status" value="1"/>
</dbReference>
<feature type="transmembrane region" description="Helical" evidence="12">
    <location>
        <begin position="168"/>
        <end position="186"/>
    </location>
</feature>
<keyword evidence="8 12" id="KW-1133">Transmembrane helix</keyword>
<evidence type="ECO:0000256" key="8">
    <source>
        <dbReference type="ARBA" id="ARBA00022989"/>
    </source>
</evidence>
<name>A0A1G1WSN3_9BACT</name>
<evidence type="ECO:0000313" key="15">
    <source>
        <dbReference type="Proteomes" id="UP000177718"/>
    </source>
</evidence>
<protein>
    <recommendedName>
        <fullName evidence="13">Ion transport domain-containing protein</fullName>
    </recommendedName>
</protein>
<evidence type="ECO:0000256" key="9">
    <source>
        <dbReference type="ARBA" id="ARBA00023065"/>
    </source>
</evidence>
<evidence type="ECO:0000256" key="5">
    <source>
        <dbReference type="ARBA" id="ARBA00022826"/>
    </source>
</evidence>
<keyword evidence="3" id="KW-0633">Potassium transport</keyword>